<comment type="pathway">
    <text evidence="9">Porphyrin-containing compound metabolism; heme O biosynthesis; heme O from protoheme: step 1/1.</text>
</comment>
<dbReference type="PROSITE" id="PS00943">
    <property type="entry name" value="UBIA"/>
    <property type="match status" value="1"/>
</dbReference>
<keyword evidence="5 9" id="KW-1133">Transmembrane helix</keyword>
<dbReference type="KEGG" id="hoh:Hoch_0503"/>
<keyword evidence="11" id="KW-1185">Reference proteome</keyword>
<comment type="function">
    <text evidence="9">Converts heme B (protoheme IX) to heme O by substitution of the vinyl group on carbon 2 of heme B porphyrin ring with a hydroxyethyl farnesyl side group.</text>
</comment>
<evidence type="ECO:0000256" key="2">
    <source>
        <dbReference type="ARBA" id="ARBA00022475"/>
    </source>
</evidence>
<dbReference type="InterPro" id="IPR006369">
    <property type="entry name" value="Protohaem_IX_farnesylTrfase"/>
</dbReference>
<dbReference type="InterPro" id="IPR044878">
    <property type="entry name" value="UbiA_sf"/>
</dbReference>
<dbReference type="PANTHER" id="PTHR43448:SF2">
    <property type="entry name" value="PROTOHEME IX FARNESYLTRANSFERASE, MITOCHONDRIAL"/>
    <property type="match status" value="1"/>
</dbReference>
<dbReference type="PANTHER" id="PTHR43448">
    <property type="entry name" value="PROTOHEME IX FARNESYLTRANSFERASE, MITOCHONDRIAL"/>
    <property type="match status" value="1"/>
</dbReference>
<keyword evidence="4 9" id="KW-0812">Transmembrane</keyword>
<dbReference type="GO" id="GO:0048034">
    <property type="term" value="P:heme O biosynthetic process"/>
    <property type="evidence" value="ECO:0007669"/>
    <property type="project" value="UniProtKB-UniRule"/>
</dbReference>
<feature type="transmembrane region" description="Helical" evidence="9">
    <location>
        <begin position="53"/>
        <end position="74"/>
    </location>
</feature>
<keyword evidence="9" id="KW-0997">Cell inner membrane</keyword>
<feature type="transmembrane region" description="Helical" evidence="9">
    <location>
        <begin position="95"/>
        <end position="115"/>
    </location>
</feature>
<feature type="transmembrane region" description="Helical" evidence="9">
    <location>
        <begin position="277"/>
        <end position="294"/>
    </location>
</feature>
<comment type="catalytic activity">
    <reaction evidence="8 9">
        <text>heme b + (2E,6E)-farnesyl diphosphate + H2O = Fe(II)-heme o + diphosphate</text>
        <dbReference type="Rhea" id="RHEA:28070"/>
        <dbReference type="ChEBI" id="CHEBI:15377"/>
        <dbReference type="ChEBI" id="CHEBI:33019"/>
        <dbReference type="ChEBI" id="CHEBI:60344"/>
        <dbReference type="ChEBI" id="CHEBI:60530"/>
        <dbReference type="ChEBI" id="CHEBI:175763"/>
        <dbReference type="EC" id="2.5.1.141"/>
    </reaction>
</comment>
<feature type="transmembrane region" description="Helical" evidence="9">
    <location>
        <begin position="243"/>
        <end position="265"/>
    </location>
</feature>
<dbReference type="Proteomes" id="UP000001880">
    <property type="component" value="Chromosome"/>
</dbReference>
<dbReference type="STRING" id="502025.Hoch_0503"/>
<evidence type="ECO:0000256" key="6">
    <source>
        <dbReference type="ARBA" id="ARBA00023133"/>
    </source>
</evidence>
<dbReference type="InterPro" id="IPR000537">
    <property type="entry name" value="UbiA_prenyltransferase"/>
</dbReference>
<dbReference type="EMBL" id="CP001804">
    <property type="protein sequence ID" value="ACY13142.1"/>
    <property type="molecule type" value="Genomic_DNA"/>
</dbReference>
<evidence type="ECO:0000256" key="7">
    <source>
        <dbReference type="ARBA" id="ARBA00023136"/>
    </source>
</evidence>
<dbReference type="InterPro" id="IPR030470">
    <property type="entry name" value="UbiA_prenylTrfase_CS"/>
</dbReference>
<dbReference type="AlphaFoldDB" id="D0LKA8"/>
<protein>
    <recommendedName>
        <fullName evidence="9">Protoheme IX farnesyltransferase</fullName>
        <ecNumber evidence="9">2.5.1.141</ecNumber>
    </recommendedName>
    <alternativeName>
        <fullName evidence="9">Heme B farnesyltransferase</fullName>
    </alternativeName>
    <alternativeName>
        <fullName evidence="9">Heme O synthase</fullName>
    </alternativeName>
</protein>
<dbReference type="HOGENOM" id="CLU_029631_0_0_7"/>
<dbReference type="UniPathway" id="UPA00834">
    <property type="reaction ID" value="UER00712"/>
</dbReference>
<sequence length="298" mass="31853">MRPGEQLIGQPIGRLPSLADAVALMKPNIMLMALLTAAGGMSLAPGAARPVTWLALMLGTALIVGAANTLNMYLERDLDCLMARTKNRPLPAGRMAPNFALVVGVIQAFIAAPILTFAINPLTGLLGVIALICYVMMYTPLKQRTTLATLIGSVPGAMPALMGWTAITGGIDVRGLAVFGVLFLWQMPHFHAIAMFRRKDYDRAGLKTVPGELGESAARWRIAIYLVAQVALSLVLYPLGVTGVVYLIVAILSGAAYLGYGLLGLATRGGPRWARRLFFASILYLPVLFTAMVFDGRL</sequence>
<keyword evidence="3 9" id="KW-0808">Transferase</keyword>
<feature type="transmembrane region" description="Helical" evidence="9">
    <location>
        <begin position="173"/>
        <end position="196"/>
    </location>
</feature>
<dbReference type="HAMAP" id="MF_00154">
    <property type="entry name" value="CyoE_CtaB"/>
    <property type="match status" value="1"/>
</dbReference>
<name>D0LKA8_HALO1</name>
<feature type="transmembrane region" description="Helical" evidence="9">
    <location>
        <begin position="146"/>
        <end position="167"/>
    </location>
</feature>
<dbReference type="GO" id="GO:0005886">
    <property type="term" value="C:plasma membrane"/>
    <property type="evidence" value="ECO:0007669"/>
    <property type="project" value="UniProtKB-SubCell"/>
</dbReference>
<reference evidence="10 11" key="1">
    <citation type="journal article" date="2010" name="Stand. Genomic Sci.">
        <title>Complete genome sequence of Haliangium ochraceum type strain (SMP-2).</title>
        <authorList>
            <consortium name="US DOE Joint Genome Institute (JGI-PGF)"/>
            <person name="Ivanova N."/>
            <person name="Daum C."/>
            <person name="Lang E."/>
            <person name="Abt B."/>
            <person name="Kopitz M."/>
            <person name="Saunders E."/>
            <person name="Lapidus A."/>
            <person name="Lucas S."/>
            <person name="Glavina Del Rio T."/>
            <person name="Nolan M."/>
            <person name="Tice H."/>
            <person name="Copeland A."/>
            <person name="Cheng J.F."/>
            <person name="Chen F."/>
            <person name="Bruce D."/>
            <person name="Goodwin L."/>
            <person name="Pitluck S."/>
            <person name="Mavromatis K."/>
            <person name="Pati A."/>
            <person name="Mikhailova N."/>
            <person name="Chen A."/>
            <person name="Palaniappan K."/>
            <person name="Land M."/>
            <person name="Hauser L."/>
            <person name="Chang Y.J."/>
            <person name="Jeffries C.D."/>
            <person name="Detter J.C."/>
            <person name="Brettin T."/>
            <person name="Rohde M."/>
            <person name="Goker M."/>
            <person name="Bristow J."/>
            <person name="Markowitz V."/>
            <person name="Eisen J.A."/>
            <person name="Hugenholtz P."/>
            <person name="Kyrpides N.C."/>
            <person name="Klenk H.P."/>
        </authorList>
    </citation>
    <scope>NUCLEOTIDE SEQUENCE [LARGE SCALE GENOMIC DNA]</scope>
    <source>
        <strain evidence="11">DSM 14365 / CIP 107738 / JCM 11303 / AJ 13395 / SMP-2</strain>
    </source>
</reference>
<dbReference type="CDD" id="cd13957">
    <property type="entry name" value="PT_UbiA_Cox10"/>
    <property type="match status" value="1"/>
</dbReference>
<evidence type="ECO:0000256" key="5">
    <source>
        <dbReference type="ARBA" id="ARBA00022989"/>
    </source>
</evidence>
<dbReference type="GO" id="GO:0008495">
    <property type="term" value="F:protoheme IX farnesyltransferase activity"/>
    <property type="evidence" value="ECO:0007669"/>
    <property type="project" value="UniProtKB-UniRule"/>
</dbReference>
<evidence type="ECO:0000256" key="1">
    <source>
        <dbReference type="ARBA" id="ARBA00004141"/>
    </source>
</evidence>
<comment type="similarity">
    <text evidence="9">Belongs to the UbiA prenyltransferase family. Protoheme IX farnesyltransferase subfamily.</text>
</comment>
<organism evidence="10 11">
    <name type="scientific">Haliangium ochraceum (strain DSM 14365 / JCM 11303 / SMP-2)</name>
    <dbReference type="NCBI Taxonomy" id="502025"/>
    <lineage>
        <taxon>Bacteria</taxon>
        <taxon>Pseudomonadati</taxon>
        <taxon>Myxococcota</taxon>
        <taxon>Polyangia</taxon>
        <taxon>Haliangiales</taxon>
        <taxon>Kofleriaceae</taxon>
        <taxon>Haliangium</taxon>
    </lineage>
</organism>
<keyword evidence="7 9" id="KW-0472">Membrane</keyword>
<dbReference type="eggNOG" id="COG0109">
    <property type="taxonomic scope" value="Bacteria"/>
</dbReference>
<evidence type="ECO:0000313" key="11">
    <source>
        <dbReference type="Proteomes" id="UP000001880"/>
    </source>
</evidence>
<dbReference type="RefSeq" id="WP_012825769.1">
    <property type="nucleotide sequence ID" value="NC_013440.1"/>
</dbReference>
<evidence type="ECO:0000313" key="10">
    <source>
        <dbReference type="EMBL" id="ACY13142.1"/>
    </source>
</evidence>
<dbReference type="Pfam" id="PF01040">
    <property type="entry name" value="UbiA"/>
    <property type="match status" value="1"/>
</dbReference>
<proteinExistence type="inferred from homology"/>
<comment type="subcellular location">
    <subcellularLocation>
        <location evidence="9">Cell inner membrane</location>
        <topology evidence="9">Multi-pass membrane protein</topology>
    </subcellularLocation>
    <subcellularLocation>
        <location evidence="1">Membrane</location>
        <topology evidence="1">Multi-pass membrane protein</topology>
    </subcellularLocation>
</comment>
<comment type="miscellaneous">
    <text evidence="9">Carbon 2 of the heme B porphyrin ring is defined according to the Fischer nomenclature.</text>
</comment>
<evidence type="ECO:0000256" key="4">
    <source>
        <dbReference type="ARBA" id="ARBA00022692"/>
    </source>
</evidence>
<keyword evidence="2 9" id="KW-1003">Cell membrane</keyword>
<dbReference type="EC" id="2.5.1.141" evidence="9"/>
<dbReference type="Gene3D" id="1.10.357.140">
    <property type="entry name" value="UbiA prenyltransferase"/>
    <property type="match status" value="1"/>
</dbReference>
<dbReference type="OrthoDB" id="9814417at2"/>
<feature type="transmembrane region" description="Helical" evidence="9">
    <location>
        <begin position="217"/>
        <end position="237"/>
    </location>
</feature>
<accession>D0LKA8</accession>
<evidence type="ECO:0000256" key="9">
    <source>
        <dbReference type="HAMAP-Rule" id="MF_00154"/>
    </source>
</evidence>
<keyword evidence="6 9" id="KW-0350">Heme biosynthesis</keyword>
<evidence type="ECO:0000256" key="3">
    <source>
        <dbReference type="ARBA" id="ARBA00022679"/>
    </source>
</evidence>
<gene>
    <name evidence="9" type="primary">ctaB</name>
    <name evidence="10" type="ordered locus">Hoch_0503</name>
</gene>
<evidence type="ECO:0000256" key="8">
    <source>
        <dbReference type="ARBA" id="ARBA00047690"/>
    </source>
</evidence>
<feature type="transmembrane region" description="Helical" evidence="9">
    <location>
        <begin position="29"/>
        <end position="47"/>
    </location>
</feature>
<dbReference type="NCBIfam" id="TIGR01473">
    <property type="entry name" value="cyoE_ctaB"/>
    <property type="match status" value="1"/>
</dbReference>
<feature type="transmembrane region" description="Helical" evidence="9">
    <location>
        <begin position="121"/>
        <end position="139"/>
    </location>
</feature>